<dbReference type="Gene3D" id="2.40.420.20">
    <property type="match status" value="1"/>
</dbReference>
<dbReference type="Gene3D" id="2.40.50.100">
    <property type="match status" value="2"/>
</dbReference>
<evidence type="ECO:0000259" key="4">
    <source>
        <dbReference type="Pfam" id="PF25917"/>
    </source>
</evidence>
<feature type="coiled-coil region" evidence="2">
    <location>
        <begin position="148"/>
        <end position="196"/>
    </location>
</feature>
<evidence type="ECO:0000259" key="5">
    <source>
        <dbReference type="Pfam" id="PF25954"/>
    </source>
</evidence>
<dbReference type="NCBIfam" id="TIGR01730">
    <property type="entry name" value="RND_mfp"/>
    <property type="match status" value="1"/>
</dbReference>
<evidence type="ECO:0000313" key="7">
    <source>
        <dbReference type="EMBL" id="MFB5265431.1"/>
    </source>
</evidence>
<feature type="signal peptide" evidence="3">
    <location>
        <begin position="1"/>
        <end position="21"/>
    </location>
</feature>
<dbReference type="InterPro" id="IPR058792">
    <property type="entry name" value="Beta-barrel_RND_2"/>
</dbReference>
<dbReference type="Pfam" id="PF25917">
    <property type="entry name" value="BSH_RND"/>
    <property type="match status" value="1"/>
</dbReference>
<keyword evidence="8" id="KW-1185">Reference proteome</keyword>
<dbReference type="Pfam" id="PF25989">
    <property type="entry name" value="YknX_C"/>
    <property type="match status" value="1"/>
</dbReference>
<evidence type="ECO:0000256" key="3">
    <source>
        <dbReference type="SAM" id="SignalP"/>
    </source>
</evidence>
<feature type="domain" description="Multidrug resistance protein MdtA-like barrel-sandwich hybrid" evidence="4">
    <location>
        <begin position="61"/>
        <end position="332"/>
    </location>
</feature>
<dbReference type="SUPFAM" id="SSF56954">
    <property type="entry name" value="Outer membrane efflux proteins (OEP)"/>
    <property type="match status" value="1"/>
</dbReference>
<dbReference type="Gene3D" id="1.10.287.470">
    <property type="entry name" value="Helix hairpin bin"/>
    <property type="match status" value="1"/>
</dbReference>
<accession>A0ABV5AMN6</accession>
<dbReference type="Gene3D" id="1.20.1600.10">
    <property type="entry name" value="Outer membrane efflux proteins (OEP)"/>
    <property type="match status" value="1"/>
</dbReference>
<feature type="chain" id="PRO_5047144560" evidence="3">
    <location>
        <begin position="22"/>
        <end position="488"/>
    </location>
</feature>
<comment type="similarity">
    <text evidence="1">Belongs to the membrane fusion protein (MFP) (TC 8.A.1) family.</text>
</comment>
<dbReference type="PROSITE" id="PS51257">
    <property type="entry name" value="PROKAR_LIPOPROTEIN"/>
    <property type="match status" value="1"/>
</dbReference>
<evidence type="ECO:0000256" key="1">
    <source>
        <dbReference type="ARBA" id="ARBA00009477"/>
    </source>
</evidence>
<dbReference type="SUPFAM" id="SSF111369">
    <property type="entry name" value="HlyD-like secretion proteins"/>
    <property type="match status" value="2"/>
</dbReference>
<feature type="coiled-coil region" evidence="2">
    <location>
        <begin position="221"/>
        <end position="248"/>
    </location>
</feature>
<evidence type="ECO:0000259" key="6">
    <source>
        <dbReference type="Pfam" id="PF25989"/>
    </source>
</evidence>
<dbReference type="Gene3D" id="2.40.30.170">
    <property type="match status" value="1"/>
</dbReference>
<dbReference type="InterPro" id="IPR058637">
    <property type="entry name" value="YknX-like_C"/>
</dbReference>
<name>A0ABV5AMN6_9BACL</name>
<sequence length="488" mass="50332">MKITKLETTLAVVLLGTAVLAGCSGSGAASQDMVVPVKVSQAQEGILGEGKIYTGVVTPTETVNIVSKMAGKVVELPVDVGSEVKKGQMLFKLEDNDLRNNLAKAKAAASAAGAAVSTAEASHESGVVSATSGIVNSKSGVISSKSAINQAQGSVNQAKTAVEQAKNGLSSAANSVKQTEQALADAKKALTRTQALFSEGSVSQAQLEQAQTAVVSAQAAHDNAVNAKSNAENQRDAAQKALAVAQEAYKNATSSYENANSGYSNAQRQLEVSQSTATIESSRESLKQAQLNVSIAQDALEDSMVTSPINGIVGVKNTEVGEMVSASSPALVIANLSTVNTLIYVPADQINQIKVGDKVQVRVTASDLITTGTVKNVSPLDSSGKGYPVKVSVANPDMKLKSGMLADISFVNNDAQQGMIVPSGAVLEQDSKTYVFVVNEDHVVRKEVTVASKSGSQALITSGIEKGETIAVNNLALLEDNSTVKITP</sequence>
<feature type="domain" description="YknX-like C-terminal permuted SH3-like" evidence="6">
    <location>
        <begin position="420"/>
        <end position="485"/>
    </location>
</feature>
<keyword evidence="3" id="KW-0732">Signal</keyword>
<dbReference type="PANTHER" id="PTHR30469">
    <property type="entry name" value="MULTIDRUG RESISTANCE PROTEIN MDTA"/>
    <property type="match status" value="1"/>
</dbReference>
<comment type="caution">
    <text evidence="7">The sequence shown here is derived from an EMBL/GenBank/DDBJ whole genome shotgun (WGS) entry which is preliminary data.</text>
</comment>
<evidence type="ECO:0000256" key="2">
    <source>
        <dbReference type="SAM" id="Coils"/>
    </source>
</evidence>
<feature type="domain" description="CusB-like beta-barrel" evidence="5">
    <location>
        <begin position="344"/>
        <end position="411"/>
    </location>
</feature>
<dbReference type="Pfam" id="PF25954">
    <property type="entry name" value="Beta-barrel_RND_2"/>
    <property type="match status" value="1"/>
</dbReference>
<keyword evidence="2" id="KW-0175">Coiled coil</keyword>
<reference evidence="7 8" key="1">
    <citation type="submission" date="2024-09" db="EMBL/GenBank/DDBJ databases">
        <title>Paenibacillus zeirhizospherea sp. nov., isolated from surface of the maize (Zea mays) roots in a horticulture field, Hungary.</title>
        <authorList>
            <person name="Marton D."/>
            <person name="Farkas M."/>
            <person name="Bedics A."/>
            <person name="Toth E."/>
            <person name="Tancsics A."/>
            <person name="Boka K."/>
            <person name="Maroti G."/>
            <person name="Kriszt B."/>
            <person name="Cserhati M."/>
        </authorList>
    </citation>
    <scope>NUCLEOTIDE SEQUENCE [LARGE SCALE GENOMIC DNA]</scope>
    <source>
        <strain evidence="7 8">KCTC 33519</strain>
    </source>
</reference>
<dbReference type="InterPro" id="IPR006143">
    <property type="entry name" value="RND_pump_MFP"/>
</dbReference>
<proteinExistence type="inferred from homology"/>
<dbReference type="InterPro" id="IPR058625">
    <property type="entry name" value="MdtA-like_BSH"/>
</dbReference>
<dbReference type="Proteomes" id="UP001580346">
    <property type="component" value="Unassembled WGS sequence"/>
</dbReference>
<dbReference type="EMBL" id="JBHHMI010000001">
    <property type="protein sequence ID" value="MFB5265431.1"/>
    <property type="molecule type" value="Genomic_DNA"/>
</dbReference>
<evidence type="ECO:0000313" key="8">
    <source>
        <dbReference type="Proteomes" id="UP001580346"/>
    </source>
</evidence>
<gene>
    <name evidence="7" type="ORF">ACE41H_01320</name>
</gene>
<protein>
    <submittedName>
        <fullName evidence="7">Efflux RND transporter periplasmic adaptor subunit</fullName>
    </submittedName>
</protein>
<dbReference type="RefSeq" id="WP_375353144.1">
    <property type="nucleotide sequence ID" value="NZ_JBHHMI010000001.1"/>
</dbReference>
<organism evidence="7 8">
    <name type="scientific">Paenibacillus enshidis</name>
    <dbReference type="NCBI Taxonomy" id="1458439"/>
    <lineage>
        <taxon>Bacteria</taxon>
        <taxon>Bacillati</taxon>
        <taxon>Bacillota</taxon>
        <taxon>Bacilli</taxon>
        <taxon>Bacillales</taxon>
        <taxon>Paenibacillaceae</taxon>
        <taxon>Paenibacillus</taxon>
    </lineage>
</organism>